<sequence>MKNIYFILLLIFGVVNGRNVLAQDDEFAPKVFTGSGGNQQRLITSDGSYIDFQIGSPIMLGNMPHNSNSISLGFPYNRLYAFPTFSHDGFEVSKGYYGDKILIQWEVFDNNQDITNFKIYRRVFDDNNVNDEDNFVEIAQLASDVYEYEDPYVDGSVIYEYKLQANGISAIPKEFLTYITGVGYRNPTAIVSGNISFEGGNPVKDVVVRAEPEGSIISVGSSVEFDGSGYLTLNLTEDEISDSLTIQSWFKTATTSVSGTLFELEPLSSSVGNYSLKMETSSSDINFIVADHHNYTYEIHLEDSLPSGLVDGRGADILLPIDEILDQFNNISLVLKENKAPLLYLNGRLMNEEYNATLPEEYIGPTITITDDNNWTYAAYKEGSFDVFVGEGFSGNIDEFRYWKRSLTDAKVRADFRRYLGGDEADFVAYIRMDEANGEYAYDLSKVSFEFNKNHATIINGTWSDVIPTASQLGVYGITDEYGNYVISAIPYSGNGASYTIIPMFGVHEFDPIRQVTFLGKGSEVANGIDFSDISAFIFKGVVMYDVTNVFDPIETLSDVIQIQEEGYNQYRVTTSSGERLLNKADYYAPDINGTVIYDQPNVFLEGANIYIDGELVLDENKNPVETESDGSFNISVPIGDHFIEVKKNNHTLVHAGRFPSTGFFEFFEHQESQRVFVDTTKVTVVGRVTGGAVESSKEIGFGYDGSVHYEFYSETDSAYFESVSSINNIGSAKITFSYLPEGADPVTGSLKHQVTTNDETGEYRVELLPLSYGIEADEVVIPSNTNLRLLSLREEVDFSEVIDPVMSEFKDDDDNILLLSNPYQYVQSFSYRSTPEISVLSQESEEIVTIEGVDYDTEGFEFPVYSQFQTYGVELYSYEKYENFDVDPNNPVRYDVPVVDGEFIINNNLALDDSESLTVRADDQSKALYTFRAGAPSVSLPFTKNINIKLRVKNIDYEPISYLKEGIILGGQSDGSQTFVTAAPDIPDIILRDPPGSNSFATIEAGESFTFSKTLATSSSIASAMSSTVSMGADFKIGGGLAGPVVEIESTLDYEYGIGVEVSSDDASTITKTYTFSQAISTSDDPNYVGADGDLYIGQSMNYYYGTYDNIEPKLEAVDGRDVYTLTNTNGDKIYVNKMKAMYFNEEPSETLFIYSQNHILGTLIPELELIVENIDNGSVDPDNTPGMLSRAEYVQQIDLWQKIVQNNERTKYMALSEREALKTELFNTTLFLEQGDDFYDFADNNFSENISYDAGVGELTRTIETVKVTGDEYEYTVAVDALFATTVGLETNGIGFEGSVEASAANSETKVIGTENEETLTVSYTFIDQDDDNFLSVDVINTFDGNGPVFSTIGGRTSCPYEDAAESEFYVHDGFDPNVLGEGGEQLSYATQKVEDPMISVEVASLTDINESGQAEFLLYLENNSASESDVNFQLLVDNTTNPNSAELNIQKNGEIVYIPYGQKVPFALTLKKTISDVYEYEDIRIILASLCDDIGDLNVYDEVYVSASFVPSCSMVQIDLPLDNWVKNTTNTYNDDGTVNGVPIQLSGYNRTFQNFDRIELEYRKSTSPSWTRLKSYYNAQEDYDYAESIGKSNIELITENTIHYTWDITDPLLDDGSYEVRAISYCKNGTEFTSDIISGTIDLNTPVVFGTPTPSDGILNVGEDLKVQFNENIIYNSAISKIEITGETNQQDVKHNVSVYFTGESNTLFLENPPIKNGDLSIEFWMNNATVAGNATIFSQVNGTSLTVSGTSLTWNLGGESVTGIISNDGLFHHYTLTYDDSNGKMAIYQDDTELDFTVTDELEIINSNPLIIGGNTFIGNIHDFRIWDKFLSLSVAYSNMYSKLVGSEVGLKGFWPMNEGQGELCYDKARNRHGIMGADWDIKPKGTSYAFDGIDYLTLDNVDYVQLTSEMDVTLSFWIKADEAQESTIFSNGRGNGEDIIQANGAANKWSVDLTTDGKLYLENEGTAYELTHEIIDGGWHHIAMILTRQGTLKTYVDAELISSNAATGISGFSGNMIWIGARGYYDGGSTIVDRQFKGHLDEVRLWNTARTKEQITRDAFNEVDYNTTGLMLYLDMNAPDPLTSDGPTYYHAFKNETVISTKALIPFTNTFSDDAPKIKPSRELESFEIYHVINGDELLLSPIISNYAVLEGQTVDITVHRMFDEAGNLQQSPITWTAYVRRNEVSWYVGDETDYLSIEKQVGTSSSFEITIANEGGKDQPFFIENIPTWLTLSETGGTLSPDSKKVITATIDPNLSIGQYNLDLYLNTDYDYDEKVKLDLRVFEVEPEWSVDPIDYAYNMNIIGKIKIDGVFSEDSHTKIGAFVNGEPRGEASLAYDEFYDDYFVFLGIYSNEISGEDIEFRIWDALAGKALNASINDLETIEFINDQVIGYKTNPAIFEDTNIVQQTIVLNDGWTWLSFFVDQESFSDINTMTAELDLTNQDRIYSQTYFDTYDSISGWTGTLSAFGGLNAEKMYKIKLEKENILSLEGHEIDLEDLEVSLKEGWNWLSYPLAKNMNVNDALAHLEASNGDILKSQHAFAIYDQFSGWTGSLNYLEDGIGYMLKTQNEQSFTYPSYLSNARTHVVSNHNNSEEVASTNFVLTSYPTNMNAVVLVDDEVSQVIIKDVNGNIRGIAPTNTIEDRKLAFITMFADNEEHLKYYIEVGEKEIETEKELQFQSDALLGTIAQPVDLRQGNYAEEMNVYPVPFDKKVSVSLFHENEEKANVSVLDINGKVMLSSEMTLQKGANQWDMSLNLSSGVYLIHITTPSKTYTKRIVK</sequence>
<feature type="domain" description="Secretion system C-terminal sorting" evidence="5">
    <location>
        <begin position="2710"/>
        <end position="2784"/>
    </location>
</feature>
<dbReference type="PANTHER" id="PTHR19277:SF125">
    <property type="entry name" value="B6"/>
    <property type="match status" value="1"/>
</dbReference>
<comment type="cofactor">
    <cofactor evidence="1">
        <name>Ca(2+)</name>
        <dbReference type="ChEBI" id="CHEBI:29108"/>
    </cofactor>
</comment>
<dbReference type="SUPFAM" id="SSF49899">
    <property type="entry name" value="Concanavalin A-like lectins/glucanases"/>
    <property type="match status" value="3"/>
</dbReference>
<protein>
    <submittedName>
        <fullName evidence="6">T9SS type A sorting domain-containing protein</fullName>
    </submittedName>
</protein>
<evidence type="ECO:0000256" key="4">
    <source>
        <dbReference type="ARBA" id="ARBA00023157"/>
    </source>
</evidence>
<name>A0A7X8SQU9_9BACT</name>
<dbReference type="Proteomes" id="UP000585050">
    <property type="component" value="Unassembled WGS sequence"/>
</dbReference>
<dbReference type="Pfam" id="PF18962">
    <property type="entry name" value="Por_Secre_tail"/>
    <property type="match status" value="1"/>
</dbReference>
<dbReference type="NCBIfam" id="TIGR04183">
    <property type="entry name" value="Por_Secre_tail"/>
    <property type="match status" value="1"/>
</dbReference>
<dbReference type="InterPro" id="IPR026444">
    <property type="entry name" value="Secre_tail"/>
</dbReference>
<evidence type="ECO:0000256" key="1">
    <source>
        <dbReference type="ARBA" id="ARBA00001913"/>
    </source>
</evidence>
<evidence type="ECO:0000313" key="7">
    <source>
        <dbReference type="Proteomes" id="UP000585050"/>
    </source>
</evidence>
<accession>A0A7X8SQU9</accession>
<dbReference type="InterPro" id="IPR051360">
    <property type="entry name" value="Neuronal_Pentraxin_Related"/>
</dbReference>
<evidence type="ECO:0000259" key="5">
    <source>
        <dbReference type="Pfam" id="PF18962"/>
    </source>
</evidence>
<keyword evidence="3" id="KW-0106">Calcium</keyword>
<dbReference type="InterPro" id="IPR013320">
    <property type="entry name" value="ConA-like_dom_sf"/>
</dbReference>
<proteinExistence type="predicted"/>
<keyword evidence="7" id="KW-1185">Reference proteome</keyword>
<dbReference type="EMBL" id="JABAIL010000013">
    <property type="protein sequence ID" value="NLR94614.1"/>
    <property type="molecule type" value="Genomic_DNA"/>
</dbReference>
<dbReference type="Pfam" id="PF13385">
    <property type="entry name" value="Laminin_G_3"/>
    <property type="match status" value="2"/>
</dbReference>
<dbReference type="Gene3D" id="2.60.120.200">
    <property type="match status" value="3"/>
</dbReference>
<keyword evidence="2" id="KW-0479">Metal-binding</keyword>
<dbReference type="RefSeq" id="WP_168885324.1">
    <property type="nucleotide sequence ID" value="NZ_JABAIL010000013.1"/>
</dbReference>
<dbReference type="GO" id="GO:0004553">
    <property type="term" value="F:hydrolase activity, hydrolyzing O-glycosyl compounds"/>
    <property type="evidence" value="ECO:0007669"/>
    <property type="project" value="UniProtKB-ARBA"/>
</dbReference>
<evidence type="ECO:0000256" key="2">
    <source>
        <dbReference type="ARBA" id="ARBA00022723"/>
    </source>
</evidence>
<evidence type="ECO:0000256" key="3">
    <source>
        <dbReference type="ARBA" id="ARBA00022837"/>
    </source>
</evidence>
<keyword evidence="4" id="KW-1015">Disulfide bond</keyword>
<dbReference type="GO" id="GO:0046872">
    <property type="term" value="F:metal ion binding"/>
    <property type="evidence" value="ECO:0007669"/>
    <property type="project" value="UniProtKB-KW"/>
</dbReference>
<dbReference type="PANTHER" id="PTHR19277">
    <property type="entry name" value="PENTRAXIN"/>
    <property type="match status" value="1"/>
</dbReference>
<evidence type="ECO:0000313" key="6">
    <source>
        <dbReference type="EMBL" id="NLR94614.1"/>
    </source>
</evidence>
<organism evidence="6 7">
    <name type="scientific">Flammeovirga agarivorans</name>
    <dbReference type="NCBI Taxonomy" id="2726742"/>
    <lineage>
        <taxon>Bacteria</taxon>
        <taxon>Pseudomonadati</taxon>
        <taxon>Bacteroidota</taxon>
        <taxon>Cytophagia</taxon>
        <taxon>Cytophagales</taxon>
        <taxon>Flammeovirgaceae</taxon>
        <taxon>Flammeovirga</taxon>
    </lineage>
</organism>
<dbReference type="GO" id="GO:0005975">
    <property type="term" value="P:carbohydrate metabolic process"/>
    <property type="evidence" value="ECO:0007669"/>
    <property type="project" value="UniProtKB-ARBA"/>
</dbReference>
<reference evidence="6 7" key="1">
    <citation type="submission" date="2020-04" db="EMBL/GenBank/DDBJ databases">
        <title>Flammeovirga sp. SR4, a novel species isolated from seawater.</title>
        <authorList>
            <person name="Wang X."/>
        </authorList>
    </citation>
    <scope>NUCLEOTIDE SEQUENCE [LARGE SCALE GENOMIC DNA]</scope>
    <source>
        <strain evidence="6 7">SR4</strain>
    </source>
</reference>
<gene>
    <name evidence="6" type="ORF">HGP29_25645</name>
</gene>
<comment type="caution">
    <text evidence="6">The sequence shown here is derived from an EMBL/GenBank/DDBJ whole genome shotgun (WGS) entry which is preliminary data.</text>
</comment>